<sequence>MRASRSLTVAAVSMLAMALTAGPALADDPVAVLTSGSAAGADVATGDVLNAAVAAGTTADFATASGGSTGVKCAESAFSTTVVDNPAAPGVATQSTTAHTFASCTANILGVTRVTSVKVNNLPFATTISSDGVVTVSGTDAAPIRTTLVLGTLLGTVTCVFQAGGNAITGTVANADQSINFVNQAFAKVTGPATCPGAGFFTAKYAPVVDTSVAGSPAVFTN</sequence>
<accession>A0A919J906</accession>
<reference evidence="2" key="1">
    <citation type="submission" date="2021-01" db="EMBL/GenBank/DDBJ databases">
        <title>Whole genome shotgun sequence of Actinoplanes ferrugineus NBRC 15555.</title>
        <authorList>
            <person name="Komaki H."/>
            <person name="Tamura T."/>
        </authorList>
    </citation>
    <scope>NUCLEOTIDE SEQUENCE</scope>
    <source>
        <strain evidence="2">NBRC 15555</strain>
    </source>
</reference>
<keyword evidence="3" id="KW-1185">Reference proteome</keyword>
<evidence type="ECO:0008006" key="4">
    <source>
        <dbReference type="Google" id="ProtNLM"/>
    </source>
</evidence>
<feature type="chain" id="PRO_5037871039" description="Tat pathway signal sequence domain protein" evidence="1">
    <location>
        <begin position="27"/>
        <end position="222"/>
    </location>
</feature>
<name>A0A919J906_9ACTN</name>
<dbReference type="AlphaFoldDB" id="A0A919J906"/>
<comment type="caution">
    <text evidence="2">The sequence shown here is derived from an EMBL/GenBank/DDBJ whole genome shotgun (WGS) entry which is preliminary data.</text>
</comment>
<dbReference type="RefSeq" id="WP_203819246.1">
    <property type="nucleotide sequence ID" value="NZ_BAAABP010000063.1"/>
</dbReference>
<proteinExistence type="predicted"/>
<evidence type="ECO:0000256" key="1">
    <source>
        <dbReference type="SAM" id="SignalP"/>
    </source>
</evidence>
<protein>
    <recommendedName>
        <fullName evidence="4">Tat pathway signal sequence domain protein</fullName>
    </recommendedName>
</protein>
<keyword evidence="1" id="KW-0732">Signal</keyword>
<dbReference type="EMBL" id="BOMM01000041">
    <property type="protein sequence ID" value="GIE12786.1"/>
    <property type="molecule type" value="Genomic_DNA"/>
</dbReference>
<evidence type="ECO:0000313" key="2">
    <source>
        <dbReference type="EMBL" id="GIE12786.1"/>
    </source>
</evidence>
<dbReference type="Proteomes" id="UP000598174">
    <property type="component" value="Unassembled WGS sequence"/>
</dbReference>
<organism evidence="2 3">
    <name type="scientific">Paractinoplanes ferrugineus</name>
    <dbReference type="NCBI Taxonomy" id="113564"/>
    <lineage>
        <taxon>Bacteria</taxon>
        <taxon>Bacillati</taxon>
        <taxon>Actinomycetota</taxon>
        <taxon>Actinomycetes</taxon>
        <taxon>Micromonosporales</taxon>
        <taxon>Micromonosporaceae</taxon>
        <taxon>Paractinoplanes</taxon>
    </lineage>
</organism>
<gene>
    <name evidence="2" type="ORF">Afe05nite_46260</name>
</gene>
<evidence type="ECO:0000313" key="3">
    <source>
        <dbReference type="Proteomes" id="UP000598174"/>
    </source>
</evidence>
<feature type="signal peptide" evidence="1">
    <location>
        <begin position="1"/>
        <end position="26"/>
    </location>
</feature>